<feature type="domain" description="Chromo" evidence="1">
    <location>
        <begin position="9"/>
        <end position="59"/>
    </location>
</feature>
<protein>
    <recommendedName>
        <fullName evidence="1">Chromo domain-containing protein</fullName>
    </recommendedName>
</protein>
<dbReference type="InterPro" id="IPR023780">
    <property type="entry name" value="Chromo_domain"/>
</dbReference>
<name>A0A9P5YNP9_9AGAR</name>
<comment type="caution">
    <text evidence="2">The sequence shown here is derived from an EMBL/GenBank/DDBJ whole genome shotgun (WGS) entry which is preliminary data.</text>
</comment>
<dbReference type="AlphaFoldDB" id="A0A9P5YNP9"/>
<dbReference type="SUPFAM" id="SSF54160">
    <property type="entry name" value="Chromo domain-like"/>
    <property type="match status" value="1"/>
</dbReference>
<evidence type="ECO:0000313" key="2">
    <source>
        <dbReference type="EMBL" id="KAF9472512.1"/>
    </source>
</evidence>
<dbReference type="InterPro" id="IPR016197">
    <property type="entry name" value="Chromo-like_dom_sf"/>
</dbReference>
<reference evidence="2" key="1">
    <citation type="submission" date="2020-11" db="EMBL/GenBank/DDBJ databases">
        <authorList>
            <consortium name="DOE Joint Genome Institute"/>
            <person name="Ahrendt S."/>
            <person name="Riley R."/>
            <person name="Andreopoulos W."/>
            <person name="Labutti K."/>
            <person name="Pangilinan J."/>
            <person name="Ruiz-Duenas F.J."/>
            <person name="Barrasa J.M."/>
            <person name="Sanchez-Garcia M."/>
            <person name="Camarero S."/>
            <person name="Miyauchi S."/>
            <person name="Serrano A."/>
            <person name="Linde D."/>
            <person name="Babiker R."/>
            <person name="Drula E."/>
            <person name="Ayuso-Fernandez I."/>
            <person name="Pacheco R."/>
            <person name="Padilla G."/>
            <person name="Ferreira P."/>
            <person name="Barriuso J."/>
            <person name="Kellner H."/>
            <person name="Castanera R."/>
            <person name="Alfaro M."/>
            <person name="Ramirez L."/>
            <person name="Pisabarro A.G."/>
            <person name="Kuo A."/>
            <person name="Tritt A."/>
            <person name="Lipzen A."/>
            <person name="He G."/>
            <person name="Yan M."/>
            <person name="Ng V."/>
            <person name="Cullen D."/>
            <person name="Martin F."/>
            <person name="Rosso M.-N."/>
            <person name="Henrissat B."/>
            <person name="Hibbett D."/>
            <person name="Martinez A.T."/>
            <person name="Grigoriev I.V."/>
        </authorList>
    </citation>
    <scope>NUCLEOTIDE SEQUENCE</scope>
    <source>
        <strain evidence="2">CIRM-BRFM 674</strain>
    </source>
</reference>
<accession>A0A9P5YNP9</accession>
<dbReference type="Proteomes" id="UP000807469">
    <property type="component" value="Unassembled WGS sequence"/>
</dbReference>
<sequence>ISPPSLDEYLVDRFIDHKKVGKKVLYLVRWVNEGPEEDRWIAGEDLEENEALDKYWADHPGGCPFI</sequence>
<keyword evidence="3" id="KW-1185">Reference proteome</keyword>
<dbReference type="InterPro" id="IPR000953">
    <property type="entry name" value="Chromo/chromo_shadow_dom"/>
</dbReference>
<dbReference type="GO" id="GO:0006338">
    <property type="term" value="P:chromatin remodeling"/>
    <property type="evidence" value="ECO:0007669"/>
    <property type="project" value="UniProtKB-ARBA"/>
</dbReference>
<feature type="non-terminal residue" evidence="2">
    <location>
        <position position="1"/>
    </location>
</feature>
<dbReference type="Pfam" id="PF00385">
    <property type="entry name" value="Chromo"/>
    <property type="match status" value="1"/>
</dbReference>
<dbReference type="EMBL" id="MU155527">
    <property type="protein sequence ID" value="KAF9472512.1"/>
    <property type="molecule type" value="Genomic_DNA"/>
</dbReference>
<organism evidence="2 3">
    <name type="scientific">Pholiota conissans</name>
    <dbReference type="NCBI Taxonomy" id="109636"/>
    <lineage>
        <taxon>Eukaryota</taxon>
        <taxon>Fungi</taxon>
        <taxon>Dikarya</taxon>
        <taxon>Basidiomycota</taxon>
        <taxon>Agaricomycotina</taxon>
        <taxon>Agaricomycetes</taxon>
        <taxon>Agaricomycetidae</taxon>
        <taxon>Agaricales</taxon>
        <taxon>Agaricineae</taxon>
        <taxon>Strophariaceae</taxon>
        <taxon>Pholiota</taxon>
    </lineage>
</organism>
<evidence type="ECO:0000313" key="3">
    <source>
        <dbReference type="Proteomes" id="UP000807469"/>
    </source>
</evidence>
<proteinExistence type="predicted"/>
<dbReference type="Gene3D" id="2.40.50.40">
    <property type="match status" value="1"/>
</dbReference>
<evidence type="ECO:0000259" key="1">
    <source>
        <dbReference type="PROSITE" id="PS50013"/>
    </source>
</evidence>
<dbReference type="SMART" id="SM00298">
    <property type="entry name" value="CHROMO"/>
    <property type="match status" value="1"/>
</dbReference>
<dbReference type="OrthoDB" id="3268967at2759"/>
<dbReference type="PROSITE" id="PS50013">
    <property type="entry name" value="CHROMO_2"/>
    <property type="match status" value="1"/>
</dbReference>
<gene>
    <name evidence="2" type="ORF">BDN70DRAFT_818528</name>
</gene>